<reference evidence="2" key="1">
    <citation type="journal article" date="2011" name="PLoS Genet.">
        <title>Genomic analysis of the necrotrophic fungal pathogens Sclerotinia sclerotiorum and Botrytis cinerea.</title>
        <authorList>
            <person name="Amselem J."/>
            <person name="Cuomo C.A."/>
            <person name="van Kan J.A."/>
            <person name="Viaud M."/>
            <person name="Benito E.P."/>
            <person name="Couloux A."/>
            <person name="Coutinho P.M."/>
            <person name="de Vries R.P."/>
            <person name="Dyer P.S."/>
            <person name="Fillinger S."/>
            <person name="Fournier E."/>
            <person name="Gout L."/>
            <person name="Hahn M."/>
            <person name="Kohn L."/>
            <person name="Lapalu N."/>
            <person name="Plummer K.M."/>
            <person name="Pradier J.M."/>
            <person name="Quevillon E."/>
            <person name="Sharon A."/>
            <person name="Simon A."/>
            <person name="ten Have A."/>
            <person name="Tudzynski B."/>
            <person name="Tudzynski P."/>
            <person name="Wincker P."/>
            <person name="Andrew M."/>
            <person name="Anthouard V."/>
            <person name="Beever R.E."/>
            <person name="Beffa R."/>
            <person name="Benoit I."/>
            <person name="Bouzid O."/>
            <person name="Brault B."/>
            <person name="Chen Z."/>
            <person name="Choquer M."/>
            <person name="Collemare J."/>
            <person name="Cotton P."/>
            <person name="Danchin E.G."/>
            <person name="Da Silva C."/>
            <person name="Gautier A."/>
            <person name="Giraud C."/>
            <person name="Giraud T."/>
            <person name="Gonzalez C."/>
            <person name="Grossetete S."/>
            <person name="Guldener U."/>
            <person name="Henrissat B."/>
            <person name="Howlett B.J."/>
            <person name="Kodira C."/>
            <person name="Kretschmer M."/>
            <person name="Lappartient A."/>
            <person name="Leroch M."/>
            <person name="Levis C."/>
            <person name="Mauceli E."/>
            <person name="Neuveglise C."/>
            <person name="Oeser B."/>
            <person name="Pearson M."/>
            <person name="Poulain J."/>
            <person name="Poussereau N."/>
            <person name="Quesneville H."/>
            <person name="Rascle C."/>
            <person name="Schumacher J."/>
            <person name="Segurens B."/>
            <person name="Sexton A."/>
            <person name="Silva E."/>
            <person name="Sirven C."/>
            <person name="Soanes D.M."/>
            <person name="Talbot N.J."/>
            <person name="Templeton M."/>
            <person name="Yandava C."/>
            <person name="Yarden O."/>
            <person name="Zeng Q."/>
            <person name="Rollins J.A."/>
            <person name="Lebrun M.H."/>
            <person name="Dickman M."/>
        </authorList>
    </citation>
    <scope>NUCLEOTIDE SEQUENCE [LARGE SCALE GENOMIC DNA]</scope>
    <source>
        <strain evidence="2">T4</strain>
    </source>
</reference>
<protein>
    <submittedName>
        <fullName evidence="1">Uncharacterized protein</fullName>
    </submittedName>
</protein>
<dbReference type="HOGENOM" id="CLU_2775612_0_0_1"/>
<dbReference type="Proteomes" id="UP000008177">
    <property type="component" value="Unplaced contigs"/>
</dbReference>
<evidence type="ECO:0000313" key="1">
    <source>
        <dbReference type="EMBL" id="CCD46198.1"/>
    </source>
</evidence>
<sequence>MSQKLWSHQNLRLENIENYDPAEGVGIDEELTVTSWARRLRVGTGFDEVGFLEDDAGFDAESRVLLLCP</sequence>
<accession>G2Y0N3</accession>
<dbReference type="AlphaFoldDB" id="G2Y0N3"/>
<gene>
    <name evidence="1" type="ORF">BofuT4_uP117480.1</name>
</gene>
<dbReference type="EMBL" id="FQ790281">
    <property type="protein sequence ID" value="CCD46198.1"/>
    <property type="molecule type" value="Genomic_DNA"/>
</dbReference>
<proteinExistence type="predicted"/>
<dbReference type="InParanoid" id="G2Y0N3"/>
<name>G2Y0N3_BOTF4</name>
<organism evidence="1 2">
    <name type="scientific">Botryotinia fuckeliana (strain T4)</name>
    <name type="common">Noble rot fungus</name>
    <name type="synonym">Botrytis cinerea</name>
    <dbReference type="NCBI Taxonomy" id="999810"/>
    <lineage>
        <taxon>Eukaryota</taxon>
        <taxon>Fungi</taxon>
        <taxon>Dikarya</taxon>
        <taxon>Ascomycota</taxon>
        <taxon>Pezizomycotina</taxon>
        <taxon>Leotiomycetes</taxon>
        <taxon>Helotiales</taxon>
        <taxon>Sclerotiniaceae</taxon>
        <taxon>Botrytis</taxon>
    </lineage>
</organism>
<evidence type="ECO:0000313" key="2">
    <source>
        <dbReference type="Proteomes" id="UP000008177"/>
    </source>
</evidence>